<sequence>MTRIVYANLGYLRGIDGSIRQHVGRVWRHVYTPLAAQTESIAQLTAKVQELSPDLCCLVEIDRGSITNRFFDQLPTIGGDLFPVSGAHGKYGTERTLSPLHISYGKSNAFLAKRPLVATDRYLKDGKKKLVYDIRMEAGSLDLRVLVVHLSLVESERALQIRELATWVAEQQASTIVVGDFNVFKGDAELRPLLASGHLYHANRGMEPTFRFGPWRAALDTCLISEDLREQASITIVDQPYSDHQMLVMDIAQ</sequence>
<proteinExistence type="predicted"/>
<dbReference type="InterPro" id="IPR005135">
    <property type="entry name" value="Endo/exonuclease/phosphatase"/>
</dbReference>
<dbReference type="Pfam" id="PF03372">
    <property type="entry name" value="Exo_endo_phos"/>
    <property type="match status" value="1"/>
</dbReference>
<keyword evidence="3" id="KW-1185">Reference proteome</keyword>
<dbReference type="SUPFAM" id="SSF56219">
    <property type="entry name" value="DNase I-like"/>
    <property type="match status" value="1"/>
</dbReference>
<comment type="caution">
    <text evidence="2">The sequence shown here is derived from an EMBL/GenBank/DDBJ whole genome shotgun (WGS) entry which is preliminary data.</text>
</comment>
<dbReference type="InterPro" id="IPR036691">
    <property type="entry name" value="Endo/exonu/phosph_ase_sf"/>
</dbReference>
<dbReference type="EMBL" id="QURL01000005">
    <property type="protein sequence ID" value="RFC63095.1"/>
    <property type="molecule type" value="Genomic_DNA"/>
</dbReference>
<dbReference type="AlphaFoldDB" id="A0A371X1K2"/>
<evidence type="ECO:0000313" key="3">
    <source>
        <dbReference type="Proteomes" id="UP000264310"/>
    </source>
</evidence>
<protein>
    <recommendedName>
        <fullName evidence="1">Endonuclease/exonuclease/phosphatase domain-containing protein</fullName>
    </recommendedName>
</protein>
<dbReference type="RefSeq" id="WP_116683912.1">
    <property type="nucleotide sequence ID" value="NZ_QURL01000005.1"/>
</dbReference>
<evidence type="ECO:0000313" key="2">
    <source>
        <dbReference type="EMBL" id="RFC63095.1"/>
    </source>
</evidence>
<dbReference type="Proteomes" id="UP000264310">
    <property type="component" value="Unassembled WGS sequence"/>
</dbReference>
<gene>
    <name evidence="2" type="ORF">DYI37_14270</name>
</gene>
<feature type="domain" description="Endonuclease/exonuclease/phosphatase" evidence="1">
    <location>
        <begin position="39"/>
        <end position="244"/>
    </location>
</feature>
<accession>A0A371X1K2</accession>
<dbReference type="OrthoDB" id="9813425at2"/>
<dbReference type="Gene3D" id="3.60.10.10">
    <property type="entry name" value="Endonuclease/exonuclease/phosphatase"/>
    <property type="match status" value="1"/>
</dbReference>
<evidence type="ECO:0000259" key="1">
    <source>
        <dbReference type="Pfam" id="PF03372"/>
    </source>
</evidence>
<name>A0A371X1K2_9HYPH</name>
<dbReference type="GO" id="GO:0003824">
    <property type="term" value="F:catalytic activity"/>
    <property type="evidence" value="ECO:0007669"/>
    <property type="project" value="InterPro"/>
</dbReference>
<organism evidence="2 3">
    <name type="scientific">Fulvimarina endophytica</name>
    <dbReference type="NCBI Taxonomy" id="2293836"/>
    <lineage>
        <taxon>Bacteria</taxon>
        <taxon>Pseudomonadati</taxon>
        <taxon>Pseudomonadota</taxon>
        <taxon>Alphaproteobacteria</taxon>
        <taxon>Hyphomicrobiales</taxon>
        <taxon>Aurantimonadaceae</taxon>
        <taxon>Fulvimarina</taxon>
    </lineage>
</organism>
<reference evidence="2 3" key="1">
    <citation type="submission" date="2018-08" db="EMBL/GenBank/DDBJ databases">
        <title>Fulvimarina sp. 85, whole genome shotgun sequence.</title>
        <authorList>
            <person name="Tuo L."/>
        </authorList>
    </citation>
    <scope>NUCLEOTIDE SEQUENCE [LARGE SCALE GENOMIC DNA]</scope>
    <source>
        <strain evidence="2 3">85</strain>
    </source>
</reference>